<evidence type="ECO:0000313" key="3">
    <source>
        <dbReference type="Proteomes" id="UP001151287"/>
    </source>
</evidence>
<dbReference type="AlphaFoldDB" id="A0A9Q0CN72"/>
<comment type="caution">
    <text evidence="2">The sequence shown here is derived from an EMBL/GenBank/DDBJ whole genome shotgun (WGS) entry which is preliminary data.</text>
</comment>
<dbReference type="InterPro" id="IPR014729">
    <property type="entry name" value="Rossmann-like_a/b/a_fold"/>
</dbReference>
<accession>A0A9Q0CN72</accession>
<dbReference type="PANTHER" id="PTHR47000">
    <property type="entry name" value="ADENINE NUCLEOTIDE ALPHA HYDROLASES-LIKE SUPERFAMILY PROTEIN"/>
    <property type="match status" value="1"/>
</dbReference>
<feature type="domain" description="UspA" evidence="1">
    <location>
        <begin position="124"/>
        <end position="268"/>
    </location>
</feature>
<gene>
    <name evidence="2" type="ORF">LUZ63_005269</name>
</gene>
<dbReference type="EMBL" id="JAMQYH010000002">
    <property type="protein sequence ID" value="KAJ1696757.1"/>
    <property type="molecule type" value="Genomic_DNA"/>
</dbReference>
<dbReference type="SUPFAM" id="SSF52402">
    <property type="entry name" value="Adenine nucleotide alpha hydrolases-like"/>
    <property type="match status" value="1"/>
</dbReference>
<dbReference type="InterPro" id="IPR006016">
    <property type="entry name" value="UspA"/>
</dbReference>
<name>A0A9Q0CN72_9POAL</name>
<dbReference type="Proteomes" id="UP001151287">
    <property type="component" value="Unassembled WGS sequence"/>
</dbReference>
<sequence length="291" mass="32456">MESNRIQNLNNRCVSTKVICGATIQLCNSTLPFFSLFPSPMTTAQLYRCFKKLSDPSRIMARGSSRLLINLCPNLIRTRIRFRSPTLLSKPESPKIETNRDDGSEVKVKECCDNELTNNKEETRRKVMVVVDSSQEAKTALHWALSSAVQPDDTVVLLDVIEPSTIGENSERASRGAEKNRLLHAMRSICQAKRPEVHVELLLVEGRERGPTIVDAARKQGISLLVIGQKKRSVALRLLMIWAAGGKTIGDTAEYCVQNATCMALAVRRKSKKGGGYLITTKRLKDFWLLA</sequence>
<evidence type="ECO:0000313" key="2">
    <source>
        <dbReference type="EMBL" id="KAJ1696757.1"/>
    </source>
</evidence>
<dbReference type="CDD" id="cd00293">
    <property type="entry name" value="USP-like"/>
    <property type="match status" value="1"/>
</dbReference>
<evidence type="ECO:0000259" key="1">
    <source>
        <dbReference type="Pfam" id="PF00582"/>
    </source>
</evidence>
<dbReference type="PANTHER" id="PTHR47000:SF1">
    <property type="entry name" value="ADENINE NUCLEOTIDE ALPHA HYDROLASES-LIKE SUPERFAMILY PROTEIN"/>
    <property type="match status" value="1"/>
</dbReference>
<dbReference type="Gene3D" id="3.40.50.620">
    <property type="entry name" value="HUPs"/>
    <property type="match status" value="1"/>
</dbReference>
<organism evidence="2 3">
    <name type="scientific">Rhynchospora breviuscula</name>
    <dbReference type="NCBI Taxonomy" id="2022672"/>
    <lineage>
        <taxon>Eukaryota</taxon>
        <taxon>Viridiplantae</taxon>
        <taxon>Streptophyta</taxon>
        <taxon>Embryophyta</taxon>
        <taxon>Tracheophyta</taxon>
        <taxon>Spermatophyta</taxon>
        <taxon>Magnoliopsida</taxon>
        <taxon>Liliopsida</taxon>
        <taxon>Poales</taxon>
        <taxon>Cyperaceae</taxon>
        <taxon>Cyperoideae</taxon>
        <taxon>Rhynchosporeae</taxon>
        <taxon>Rhynchospora</taxon>
    </lineage>
</organism>
<keyword evidence="3" id="KW-1185">Reference proteome</keyword>
<dbReference type="OrthoDB" id="1667873at2759"/>
<proteinExistence type="predicted"/>
<dbReference type="Pfam" id="PF00582">
    <property type="entry name" value="Usp"/>
    <property type="match status" value="1"/>
</dbReference>
<protein>
    <recommendedName>
        <fullName evidence="1">UspA domain-containing protein</fullName>
    </recommendedName>
</protein>
<reference evidence="2" key="1">
    <citation type="journal article" date="2022" name="Cell">
        <title>Repeat-based holocentromeres influence genome architecture and karyotype evolution.</title>
        <authorList>
            <person name="Hofstatter P.G."/>
            <person name="Thangavel G."/>
            <person name="Lux T."/>
            <person name="Neumann P."/>
            <person name="Vondrak T."/>
            <person name="Novak P."/>
            <person name="Zhang M."/>
            <person name="Costa L."/>
            <person name="Castellani M."/>
            <person name="Scott A."/>
            <person name="Toegelov H."/>
            <person name="Fuchs J."/>
            <person name="Mata-Sucre Y."/>
            <person name="Dias Y."/>
            <person name="Vanzela A.L.L."/>
            <person name="Huettel B."/>
            <person name="Almeida C.C.S."/>
            <person name="Simkova H."/>
            <person name="Souza G."/>
            <person name="Pedrosa-Harand A."/>
            <person name="Macas J."/>
            <person name="Mayer K.F.X."/>
            <person name="Houben A."/>
            <person name="Marques A."/>
        </authorList>
    </citation>
    <scope>NUCLEOTIDE SEQUENCE</scope>
    <source>
        <strain evidence="2">RhyBre1mFocal</strain>
    </source>
</reference>